<sequence>MLDKNPVSPKTRKFVTELYQAIDAKSVDQLETFLGEDLRFQLGNFGAIQGKSTVLDANAAFFTSIKSMTHSFDGLWESGDNIICTGQVHYVRLDDSELTIPFATVLQIRNDLIQDYQIYVDISPL</sequence>
<gene>
    <name evidence="2" type="ORF">ACFSKO_09885</name>
</gene>
<dbReference type="Proteomes" id="UP001597294">
    <property type="component" value="Unassembled WGS sequence"/>
</dbReference>
<comment type="caution">
    <text evidence="2">The sequence shown here is derived from an EMBL/GenBank/DDBJ whole genome shotgun (WGS) entry which is preliminary data.</text>
</comment>
<keyword evidence="3" id="KW-1185">Reference proteome</keyword>
<dbReference type="SUPFAM" id="SSF54427">
    <property type="entry name" value="NTF2-like"/>
    <property type="match status" value="1"/>
</dbReference>
<dbReference type="InterPro" id="IPR032710">
    <property type="entry name" value="NTF2-like_dom_sf"/>
</dbReference>
<dbReference type="EMBL" id="JBHUII010000004">
    <property type="protein sequence ID" value="MFD2205923.1"/>
    <property type="molecule type" value="Genomic_DNA"/>
</dbReference>
<organism evidence="2 3">
    <name type="scientific">Kiloniella antarctica</name>
    <dbReference type="NCBI Taxonomy" id="1550907"/>
    <lineage>
        <taxon>Bacteria</taxon>
        <taxon>Pseudomonadati</taxon>
        <taxon>Pseudomonadota</taxon>
        <taxon>Alphaproteobacteria</taxon>
        <taxon>Rhodospirillales</taxon>
        <taxon>Kiloniellaceae</taxon>
        <taxon>Kiloniella</taxon>
    </lineage>
</organism>
<evidence type="ECO:0000259" key="1">
    <source>
        <dbReference type="Pfam" id="PF12680"/>
    </source>
</evidence>
<dbReference type="RefSeq" id="WP_380251002.1">
    <property type="nucleotide sequence ID" value="NZ_JBHUII010000004.1"/>
</dbReference>
<proteinExistence type="predicted"/>
<evidence type="ECO:0000313" key="3">
    <source>
        <dbReference type="Proteomes" id="UP001597294"/>
    </source>
</evidence>
<dbReference type="InterPro" id="IPR037401">
    <property type="entry name" value="SnoaL-like"/>
</dbReference>
<dbReference type="Gene3D" id="3.10.450.50">
    <property type="match status" value="1"/>
</dbReference>
<dbReference type="Pfam" id="PF12680">
    <property type="entry name" value="SnoaL_2"/>
    <property type="match status" value="1"/>
</dbReference>
<protein>
    <submittedName>
        <fullName evidence="2">Nuclear transport factor 2 family protein</fullName>
    </submittedName>
</protein>
<name>A0ABW5BM06_9PROT</name>
<reference evidence="3" key="1">
    <citation type="journal article" date="2019" name="Int. J. Syst. Evol. Microbiol.">
        <title>The Global Catalogue of Microorganisms (GCM) 10K type strain sequencing project: providing services to taxonomists for standard genome sequencing and annotation.</title>
        <authorList>
            <consortium name="The Broad Institute Genomics Platform"/>
            <consortium name="The Broad Institute Genome Sequencing Center for Infectious Disease"/>
            <person name="Wu L."/>
            <person name="Ma J."/>
        </authorList>
    </citation>
    <scope>NUCLEOTIDE SEQUENCE [LARGE SCALE GENOMIC DNA]</scope>
    <source>
        <strain evidence="3">CGMCC 4.7192</strain>
    </source>
</reference>
<accession>A0ABW5BM06</accession>
<evidence type="ECO:0000313" key="2">
    <source>
        <dbReference type="EMBL" id="MFD2205923.1"/>
    </source>
</evidence>
<feature type="domain" description="SnoaL-like" evidence="1">
    <location>
        <begin position="15"/>
        <end position="115"/>
    </location>
</feature>